<dbReference type="InterPro" id="IPR027417">
    <property type="entry name" value="P-loop_NTPase"/>
</dbReference>
<accession>A0AAJ0HHY9</accession>
<feature type="chain" id="PRO_5042481542" evidence="1">
    <location>
        <begin position="17"/>
        <end position="324"/>
    </location>
</feature>
<dbReference type="SUPFAM" id="SSF52540">
    <property type="entry name" value="P-loop containing nucleoside triphosphate hydrolases"/>
    <property type="match status" value="1"/>
</dbReference>
<name>A0AAJ0HHY9_9PEZI</name>
<feature type="signal peptide" evidence="1">
    <location>
        <begin position="1"/>
        <end position="16"/>
    </location>
</feature>
<proteinExistence type="predicted"/>
<dbReference type="EMBL" id="JAUIQD010000004">
    <property type="protein sequence ID" value="KAK3352785.1"/>
    <property type="molecule type" value="Genomic_DNA"/>
</dbReference>
<dbReference type="AlphaFoldDB" id="A0AAJ0HHY9"/>
<protein>
    <submittedName>
        <fullName evidence="2">Uncharacterized protein</fullName>
    </submittedName>
</protein>
<dbReference type="PANTHER" id="PTHR46411">
    <property type="entry name" value="FAMILY ATPASE, PUTATIVE-RELATED"/>
    <property type="match status" value="1"/>
</dbReference>
<evidence type="ECO:0000256" key="1">
    <source>
        <dbReference type="SAM" id="SignalP"/>
    </source>
</evidence>
<gene>
    <name evidence="2" type="ORF">B0T25DRAFT_568046</name>
</gene>
<reference evidence="2" key="2">
    <citation type="submission" date="2023-06" db="EMBL/GenBank/DDBJ databases">
        <authorList>
            <consortium name="Lawrence Berkeley National Laboratory"/>
            <person name="Haridas S."/>
            <person name="Hensen N."/>
            <person name="Bonometti L."/>
            <person name="Westerberg I."/>
            <person name="Brannstrom I.O."/>
            <person name="Guillou S."/>
            <person name="Cros-Aarteil S."/>
            <person name="Calhoun S."/>
            <person name="Kuo A."/>
            <person name="Mondo S."/>
            <person name="Pangilinan J."/>
            <person name="Riley R."/>
            <person name="Labutti K."/>
            <person name="Andreopoulos B."/>
            <person name="Lipzen A."/>
            <person name="Chen C."/>
            <person name="Yanf M."/>
            <person name="Daum C."/>
            <person name="Ng V."/>
            <person name="Clum A."/>
            <person name="Steindorff A."/>
            <person name="Ohm R."/>
            <person name="Martin F."/>
            <person name="Silar P."/>
            <person name="Natvig D."/>
            <person name="Lalanne C."/>
            <person name="Gautier V."/>
            <person name="Ament-Velasquez S.L."/>
            <person name="Kruys A."/>
            <person name="Hutchinson M.I."/>
            <person name="Powell A.J."/>
            <person name="Barry K."/>
            <person name="Miller A.N."/>
            <person name="Grigoriev I.V."/>
            <person name="Debuchy R."/>
            <person name="Gladieux P."/>
            <person name="Thoren M.H."/>
            <person name="Johannesson H."/>
        </authorList>
    </citation>
    <scope>NUCLEOTIDE SEQUENCE</scope>
    <source>
        <strain evidence="2">CBS 955.72</strain>
    </source>
</reference>
<comment type="caution">
    <text evidence="2">The sequence shown here is derived from an EMBL/GenBank/DDBJ whole genome shotgun (WGS) entry which is preliminary data.</text>
</comment>
<keyword evidence="1" id="KW-0732">Signal</keyword>
<sequence length="324" mass="36804">MPLFFGFAAFLCRCLTIHWPPRRFKARPSLEQPKEQDHPEVVLAARSELVALFSRALVFGRTSAEGGILPPGDEYALEALRKALENQQDQVFMSWEQYVRGRKTGLPRRLFGDRTAAVRWLIQKAPLKLHVEGPARAKQADVFLDQRQTNNVKHNALVSVVLETNDVGSVPPDFRILPRYLIFLTTNRVDCFDLAFKSRIHLAIKYPKLEPSSRRKLWHTFLLQISKPSAEALAADGTLDELAEEQLNGRQIKNVVRTAYTLALSENAPIRKDHIISAVGPMKLFEMEMEKTATEKRKRDALRDRELTVSAKRPRIGGDVTTLT</sequence>
<evidence type="ECO:0000313" key="2">
    <source>
        <dbReference type="EMBL" id="KAK3352785.1"/>
    </source>
</evidence>
<dbReference type="PANTHER" id="PTHR46411:SF3">
    <property type="entry name" value="AAA+ ATPASE DOMAIN-CONTAINING PROTEIN"/>
    <property type="match status" value="1"/>
</dbReference>
<reference evidence="2" key="1">
    <citation type="journal article" date="2023" name="Mol. Phylogenet. Evol.">
        <title>Genome-scale phylogeny and comparative genomics of the fungal order Sordariales.</title>
        <authorList>
            <person name="Hensen N."/>
            <person name="Bonometti L."/>
            <person name="Westerberg I."/>
            <person name="Brannstrom I.O."/>
            <person name="Guillou S."/>
            <person name="Cros-Aarteil S."/>
            <person name="Calhoun S."/>
            <person name="Haridas S."/>
            <person name="Kuo A."/>
            <person name="Mondo S."/>
            <person name="Pangilinan J."/>
            <person name="Riley R."/>
            <person name="LaButti K."/>
            <person name="Andreopoulos B."/>
            <person name="Lipzen A."/>
            <person name="Chen C."/>
            <person name="Yan M."/>
            <person name="Daum C."/>
            <person name="Ng V."/>
            <person name="Clum A."/>
            <person name="Steindorff A."/>
            <person name="Ohm R.A."/>
            <person name="Martin F."/>
            <person name="Silar P."/>
            <person name="Natvig D.O."/>
            <person name="Lalanne C."/>
            <person name="Gautier V."/>
            <person name="Ament-Velasquez S.L."/>
            <person name="Kruys A."/>
            <person name="Hutchinson M.I."/>
            <person name="Powell A.J."/>
            <person name="Barry K."/>
            <person name="Miller A.N."/>
            <person name="Grigoriev I.V."/>
            <person name="Debuchy R."/>
            <person name="Gladieux P."/>
            <person name="Hiltunen Thoren M."/>
            <person name="Johannesson H."/>
        </authorList>
    </citation>
    <scope>NUCLEOTIDE SEQUENCE</scope>
    <source>
        <strain evidence="2">CBS 955.72</strain>
    </source>
</reference>
<keyword evidence="3" id="KW-1185">Reference proteome</keyword>
<evidence type="ECO:0000313" key="3">
    <source>
        <dbReference type="Proteomes" id="UP001275084"/>
    </source>
</evidence>
<organism evidence="2 3">
    <name type="scientific">Lasiosphaeria hispida</name>
    <dbReference type="NCBI Taxonomy" id="260671"/>
    <lineage>
        <taxon>Eukaryota</taxon>
        <taxon>Fungi</taxon>
        <taxon>Dikarya</taxon>
        <taxon>Ascomycota</taxon>
        <taxon>Pezizomycotina</taxon>
        <taxon>Sordariomycetes</taxon>
        <taxon>Sordariomycetidae</taxon>
        <taxon>Sordariales</taxon>
        <taxon>Lasiosphaeriaceae</taxon>
        <taxon>Lasiosphaeria</taxon>
    </lineage>
</organism>
<dbReference type="Proteomes" id="UP001275084">
    <property type="component" value="Unassembled WGS sequence"/>
</dbReference>